<evidence type="ECO:0008006" key="4">
    <source>
        <dbReference type="Google" id="ProtNLM"/>
    </source>
</evidence>
<dbReference type="RefSeq" id="WP_036645340.1">
    <property type="nucleotide sequence ID" value="NZ_BAVZ01000001.1"/>
</dbReference>
<dbReference type="OrthoDB" id="2990512at2"/>
<organism evidence="2 3">
    <name type="scientific">Paenibacillus pini JCM 16418</name>
    <dbReference type="NCBI Taxonomy" id="1236976"/>
    <lineage>
        <taxon>Bacteria</taxon>
        <taxon>Bacillati</taxon>
        <taxon>Bacillota</taxon>
        <taxon>Bacilli</taxon>
        <taxon>Bacillales</taxon>
        <taxon>Paenibacillaceae</taxon>
        <taxon>Paenibacillus</taxon>
    </lineage>
</organism>
<dbReference type="InterPro" id="IPR025618">
    <property type="entry name" value="YtpI"/>
</dbReference>
<evidence type="ECO:0000256" key="1">
    <source>
        <dbReference type="SAM" id="Phobius"/>
    </source>
</evidence>
<feature type="transmembrane region" description="Helical" evidence="1">
    <location>
        <begin position="44"/>
        <end position="61"/>
    </location>
</feature>
<keyword evidence="1" id="KW-0812">Transmembrane</keyword>
<reference evidence="2 3" key="1">
    <citation type="journal article" date="2014" name="Genome Announc.">
        <title>Draft Genome Sequence of Paenibacillus pini JCM 16418T, Isolated from the Rhizosphere of Pine Tree.</title>
        <authorList>
            <person name="Yuki M."/>
            <person name="Oshima K."/>
            <person name="Suda W."/>
            <person name="Oshida Y."/>
            <person name="Kitamura K."/>
            <person name="Iida Y."/>
            <person name="Hattori M."/>
            <person name="Ohkuma M."/>
        </authorList>
    </citation>
    <scope>NUCLEOTIDE SEQUENCE [LARGE SCALE GENOMIC DNA]</scope>
    <source>
        <strain evidence="2 3">JCM 16418</strain>
    </source>
</reference>
<keyword evidence="1" id="KW-1133">Transmembrane helix</keyword>
<name>W7Y637_9BACL</name>
<gene>
    <name evidence="2" type="ORF">JCM16418_266</name>
</gene>
<protein>
    <recommendedName>
        <fullName evidence="4">YtpI-like protein</fullName>
    </recommendedName>
</protein>
<keyword evidence="3" id="KW-1185">Reference proteome</keyword>
<dbReference type="AlphaFoldDB" id="W7Y637"/>
<feature type="transmembrane region" description="Helical" evidence="1">
    <location>
        <begin position="67"/>
        <end position="86"/>
    </location>
</feature>
<dbReference type="STRING" id="1236976.JCM16418_266"/>
<evidence type="ECO:0000313" key="2">
    <source>
        <dbReference type="EMBL" id="GAF06315.1"/>
    </source>
</evidence>
<feature type="transmembrane region" description="Helical" evidence="1">
    <location>
        <begin position="6"/>
        <end position="24"/>
    </location>
</feature>
<comment type="caution">
    <text evidence="2">The sequence shown here is derived from an EMBL/GenBank/DDBJ whole genome shotgun (WGS) entry which is preliminary data.</text>
</comment>
<dbReference type="Proteomes" id="UP000019364">
    <property type="component" value="Unassembled WGS sequence"/>
</dbReference>
<dbReference type="Pfam" id="PF14007">
    <property type="entry name" value="YtpI"/>
    <property type="match status" value="1"/>
</dbReference>
<accession>W7Y637</accession>
<dbReference type="eggNOG" id="ENOG503374Z">
    <property type="taxonomic scope" value="Bacteria"/>
</dbReference>
<evidence type="ECO:0000313" key="3">
    <source>
        <dbReference type="Proteomes" id="UP000019364"/>
    </source>
</evidence>
<proteinExistence type="predicted"/>
<dbReference type="EMBL" id="BAVZ01000001">
    <property type="protein sequence ID" value="GAF06315.1"/>
    <property type="molecule type" value="Genomic_DNA"/>
</dbReference>
<sequence length="100" mass="11306">MVVIKYLLFALLVITCLSSAFYSYRSRRTSDPLEKGINGAQMNIFMGIMLIVLSLIFMFIFRGSTVAIIIEALFLVLGAFNVFAGLRNRSYFSRMKSSQT</sequence>
<keyword evidence="1" id="KW-0472">Membrane</keyword>